<gene>
    <name evidence="1" type="ORF">H9L16_06085</name>
</gene>
<dbReference type="SUPFAM" id="SSF56529">
    <property type="entry name" value="FAH"/>
    <property type="match status" value="1"/>
</dbReference>
<reference evidence="1 2" key="1">
    <citation type="submission" date="2020-08" db="EMBL/GenBank/DDBJ databases">
        <title>Genome sequence of Thermomonas carbonis KCTC 42013T.</title>
        <authorList>
            <person name="Hyun D.-W."/>
            <person name="Bae J.-W."/>
        </authorList>
    </citation>
    <scope>NUCLEOTIDE SEQUENCE [LARGE SCALE GENOMIC DNA]</scope>
    <source>
        <strain evidence="1 2">KCTC 42013</strain>
    </source>
</reference>
<protein>
    <submittedName>
        <fullName evidence="1">2-keto-4-pentenoate hydratase</fullName>
    </submittedName>
</protein>
<sequence>MDRIVDIDSRAIAQQLVEARRLASALPQYPGTIPASLDAGYACQDAAIPMWPSSIAGWKVGKIPDTWVDRLGEDRLVGPIFENRVQRPHDHRGTFPVITDGFAAIEAEFIFVLGADAAAGKTDWTFDEAAALVDSLRVGVELAGSALPDINRLGPPVVVSDYGNNAGLILGPAIADWQQRSMDELPCETFIDGMSVGSGRASSIPGGPLAALVFALSRCARRGLPLRAGQYVSTGAATGIHDIVAGQQSRVEFPGLASFQITAIVAQPQEWP</sequence>
<dbReference type="Proteomes" id="UP000515804">
    <property type="component" value="Chromosome"/>
</dbReference>
<dbReference type="Gene3D" id="3.90.850.10">
    <property type="entry name" value="Fumarylacetoacetase-like, C-terminal domain"/>
    <property type="match status" value="1"/>
</dbReference>
<accession>A0A7G9STF8</accession>
<proteinExistence type="predicted"/>
<dbReference type="GO" id="GO:0005737">
    <property type="term" value="C:cytoplasm"/>
    <property type="evidence" value="ECO:0007669"/>
    <property type="project" value="TreeGrafter"/>
</dbReference>
<dbReference type="InterPro" id="IPR050772">
    <property type="entry name" value="Hydratase-Decarb/MhpD_sf"/>
</dbReference>
<evidence type="ECO:0000313" key="1">
    <source>
        <dbReference type="EMBL" id="QNN71133.1"/>
    </source>
</evidence>
<organism evidence="1 2">
    <name type="scientific">Thermomonas carbonis</name>
    <dbReference type="NCBI Taxonomy" id="1463158"/>
    <lineage>
        <taxon>Bacteria</taxon>
        <taxon>Pseudomonadati</taxon>
        <taxon>Pseudomonadota</taxon>
        <taxon>Gammaproteobacteria</taxon>
        <taxon>Lysobacterales</taxon>
        <taxon>Lysobacteraceae</taxon>
        <taxon>Thermomonas</taxon>
    </lineage>
</organism>
<dbReference type="InterPro" id="IPR036663">
    <property type="entry name" value="Fumarylacetoacetase_C_sf"/>
</dbReference>
<evidence type="ECO:0000313" key="2">
    <source>
        <dbReference type="Proteomes" id="UP000515804"/>
    </source>
</evidence>
<dbReference type="PANTHER" id="PTHR30143">
    <property type="entry name" value="ACID HYDRATASE"/>
    <property type="match status" value="1"/>
</dbReference>
<name>A0A7G9STF8_9GAMM</name>
<keyword evidence="2" id="KW-1185">Reference proteome</keyword>
<dbReference type="AlphaFoldDB" id="A0A7G9STF8"/>
<dbReference type="EMBL" id="CP060719">
    <property type="protein sequence ID" value="QNN71133.1"/>
    <property type="molecule type" value="Genomic_DNA"/>
</dbReference>
<dbReference type="KEGG" id="tcn:H9L16_06085"/>
<dbReference type="GO" id="GO:0008684">
    <property type="term" value="F:2-oxopent-4-enoate hydratase activity"/>
    <property type="evidence" value="ECO:0007669"/>
    <property type="project" value="TreeGrafter"/>
</dbReference>
<dbReference type="PANTHER" id="PTHR30143:SF0">
    <property type="entry name" value="2-KETO-4-PENTENOATE HYDRATASE"/>
    <property type="match status" value="1"/>
</dbReference>